<sequence>MSWHGGRPCTDVLQLDAQRVTDIDGLEWNPTEKPRLLDENEIRMRYGTWALTPTSLAGLDSFHRRQLRRLLGIFYPNTLGDVALYKRCKSVPLSEIVARQRWRLLGHVLRLKKDVPANIAAARFFAAPEAPRFLGRTKITLPIVLHRDLQSLTPPQSLASLEDLNKLRSFAADRDAWKESTE</sequence>
<evidence type="ECO:0000313" key="1">
    <source>
        <dbReference type="EMBL" id="KDO31267.1"/>
    </source>
</evidence>
<protein>
    <submittedName>
        <fullName evidence="1">Uncharacterized protein</fullName>
    </submittedName>
</protein>
<dbReference type="AlphaFoldDB" id="A0A067CWV0"/>
<dbReference type="GeneID" id="24140881"/>
<dbReference type="Proteomes" id="UP000030745">
    <property type="component" value="Unassembled WGS sequence"/>
</dbReference>
<dbReference type="RefSeq" id="XP_012198101.1">
    <property type="nucleotide sequence ID" value="XM_012342711.1"/>
</dbReference>
<name>A0A067CWV0_SAPPC</name>
<feature type="non-terminal residue" evidence="1">
    <location>
        <position position="182"/>
    </location>
</feature>
<dbReference type="VEuPathDB" id="FungiDB:SPRG_19537"/>
<dbReference type="EMBL" id="KK583198">
    <property type="protein sequence ID" value="KDO31267.1"/>
    <property type="molecule type" value="Genomic_DNA"/>
</dbReference>
<organism evidence="1 2">
    <name type="scientific">Saprolegnia parasitica (strain CBS 223.65)</name>
    <dbReference type="NCBI Taxonomy" id="695850"/>
    <lineage>
        <taxon>Eukaryota</taxon>
        <taxon>Sar</taxon>
        <taxon>Stramenopiles</taxon>
        <taxon>Oomycota</taxon>
        <taxon>Saprolegniomycetes</taxon>
        <taxon>Saprolegniales</taxon>
        <taxon>Saprolegniaceae</taxon>
        <taxon>Saprolegnia</taxon>
    </lineage>
</organism>
<dbReference type="KEGG" id="spar:SPRG_19537"/>
<proteinExistence type="predicted"/>
<accession>A0A067CWV0</accession>
<evidence type="ECO:0000313" key="2">
    <source>
        <dbReference type="Proteomes" id="UP000030745"/>
    </source>
</evidence>
<dbReference type="OrthoDB" id="167338at2759"/>
<reference evidence="1 2" key="1">
    <citation type="journal article" date="2013" name="PLoS Genet.">
        <title>Distinctive expansion of potential virulence genes in the genome of the oomycete fish pathogen Saprolegnia parasitica.</title>
        <authorList>
            <person name="Jiang R.H."/>
            <person name="de Bruijn I."/>
            <person name="Haas B.J."/>
            <person name="Belmonte R."/>
            <person name="Lobach L."/>
            <person name="Christie J."/>
            <person name="van den Ackerveken G."/>
            <person name="Bottin A."/>
            <person name="Bulone V."/>
            <person name="Diaz-Moreno S.M."/>
            <person name="Dumas B."/>
            <person name="Fan L."/>
            <person name="Gaulin E."/>
            <person name="Govers F."/>
            <person name="Grenville-Briggs L.J."/>
            <person name="Horner N.R."/>
            <person name="Levin J.Z."/>
            <person name="Mammella M."/>
            <person name="Meijer H.J."/>
            <person name="Morris P."/>
            <person name="Nusbaum C."/>
            <person name="Oome S."/>
            <person name="Phillips A.J."/>
            <person name="van Rooyen D."/>
            <person name="Rzeszutek E."/>
            <person name="Saraiva M."/>
            <person name="Secombes C.J."/>
            <person name="Seidl M.F."/>
            <person name="Snel B."/>
            <person name="Stassen J.H."/>
            <person name="Sykes S."/>
            <person name="Tripathy S."/>
            <person name="van den Berg H."/>
            <person name="Vega-Arreguin J.C."/>
            <person name="Wawra S."/>
            <person name="Young S.K."/>
            <person name="Zeng Q."/>
            <person name="Dieguez-Uribeondo J."/>
            <person name="Russ C."/>
            <person name="Tyler B.M."/>
            <person name="van West P."/>
        </authorList>
    </citation>
    <scope>NUCLEOTIDE SEQUENCE [LARGE SCALE GENOMIC DNA]</scope>
    <source>
        <strain evidence="1 2">CBS 223.65</strain>
    </source>
</reference>
<keyword evidence="2" id="KW-1185">Reference proteome</keyword>
<gene>
    <name evidence="1" type="ORF">SPRG_19537</name>
</gene>